<comment type="caution">
    <text evidence="3">The sequence shown here is derived from an EMBL/GenBank/DDBJ whole genome shotgun (WGS) entry which is preliminary data.</text>
</comment>
<organism evidence="3 4">
    <name type="scientific">Parelaphostrongylus tenuis</name>
    <name type="common">Meningeal worm</name>
    <dbReference type="NCBI Taxonomy" id="148309"/>
    <lineage>
        <taxon>Eukaryota</taxon>
        <taxon>Metazoa</taxon>
        <taxon>Ecdysozoa</taxon>
        <taxon>Nematoda</taxon>
        <taxon>Chromadorea</taxon>
        <taxon>Rhabditida</taxon>
        <taxon>Rhabditina</taxon>
        <taxon>Rhabditomorpha</taxon>
        <taxon>Strongyloidea</taxon>
        <taxon>Metastrongylidae</taxon>
        <taxon>Parelaphostrongylus</taxon>
    </lineage>
</organism>
<dbReference type="GO" id="GO:0035267">
    <property type="term" value="C:NuA4 histone acetyltransferase complex"/>
    <property type="evidence" value="ECO:0007669"/>
    <property type="project" value="TreeGrafter"/>
</dbReference>
<dbReference type="EMBL" id="JAHQIW010002186">
    <property type="protein sequence ID" value="KAJ1354748.1"/>
    <property type="molecule type" value="Genomic_DNA"/>
</dbReference>
<dbReference type="GO" id="GO:0006281">
    <property type="term" value="P:DNA repair"/>
    <property type="evidence" value="ECO:0007669"/>
    <property type="project" value="TreeGrafter"/>
</dbReference>
<dbReference type="PROSITE" id="PS50290">
    <property type="entry name" value="PI3_4_KINASE_3"/>
    <property type="match status" value="1"/>
</dbReference>
<dbReference type="PANTHER" id="PTHR11139">
    <property type="entry name" value="ATAXIA TELANGIECTASIA MUTATED ATM -RELATED"/>
    <property type="match status" value="1"/>
</dbReference>
<feature type="domain" description="FATC" evidence="2">
    <location>
        <begin position="637"/>
        <end position="667"/>
    </location>
</feature>
<dbReference type="InterPro" id="IPR003152">
    <property type="entry name" value="FATC_dom"/>
</dbReference>
<dbReference type="InterPro" id="IPR050517">
    <property type="entry name" value="DDR_Repair_Kinase"/>
</dbReference>
<protein>
    <submittedName>
        <fullName evidence="3">Uncharacterized protein</fullName>
    </submittedName>
</protein>
<name>A0AAD5QJY1_PARTN</name>
<dbReference type="GO" id="GO:0005634">
    <property type="term" value="C:nucleus"/>
    <property type="evidence" value="ECO:0007669"/>
    <property type="project" value="TreeGrafter"/>
</dbReference>
<evidence type="ECO:0000259" key="1">
    <source>
        <dbReference type="PROSITE" id="PS50290"/>
    </source>
</evidence>
<dbReference type="PROSITE" id="PS51190">
    <property type="entry name" value="FATC"/>
    <property type="match status" value="1"/>
</dbReference>
<feature type="domain" description="PI3K/PI4K catalytic" evidence="1">
    <location>
        <begin position="324"/>
        <end position="652"/>
    </location>
</feature>
<proteinExistence type="predicted"/>
<sequence>MKEDPTEDYELLVKGLKSCAELAAVTPTGSSDHISTTTKEFARKEEKIEARFTIKQLPQLITELQERPASGFVHVVDMIATAYPLSIVSVLRPLLDSTLIETVIEGVAKNSTVQLIPDGRKNAVLCRILEKACRRRLTDVRVWNRILSGFSSMREFWTERHLRYASQLKDEIFRCLHKACETRLESATLDKRALCVLSLWCAELKRINSDGILHEYEVPSSPRYALPLQTEEQFVEELRTEILRMLDSTPPVGSALLKLAESVVKWQAKLHNRLYSLNRRYPIRLSCEFLANYSSAMACVEIPSSFNANTPKQNQYVTLIARFHPYVEVVVKGDRVMKKLQITAVNGKTCIYYLHRSIFEERSNRCHQYMQLINTLLVKERETSRRHLSIFTPAQLVVSPHAVLIDCGGAYPMSFVTKKPDVFDIIHPLDVFARYGMTFGMRPDDAITIFYDRLVTSEGCPKTIMLETYREFVETNFIGPSIFQNYILERFKDPTYYYLFRKKLTQQLAVVSTLEILANLSPLFLDDMYIRTSTGQLATPKTKFSFDLAINRVVPFRLTPNLLSFLGMTLEGDYLWSIAAVVRCLFNREHHLLLRPLIMDEIVINGNHDQVSACTEATKFISNVVAETTRMATQDAAKLQKEICCAIERARNHENLSQMDPRWHPWF</sequence>
<reference evidence="3" key="1">
    <citation type="submission" date="2021-06" db="EMBL/GenBank/DDBJ databases">
        <title>Parelaphostrongylus tenuis whole genome reference sequence.</title>
        <authorList>
            <person name="Garwood T.J."/>
            <person name="Larsen P.A."/>
            <person name="Fountain-Jones N.M."/>
            <person name="Garbe J.R."/>
            <person name="Macchietto M.G."/>
            <person name="Kania S.A."/>
            <person name="Gerhold R.W."/>
            <person name="Richards J.E."/>
            <person name="Wolf T.M."/>
        </authorList>
    </citation>
    <scope>NUCLEOTIDE SEQUENCE</scope>
    <source>
        <strain evidence="3">MNPRO001-30</strain>
        <tissue evidence="3">Meninges</tissue>
    </source>
</reference>
<dbReference type="InterPro" id="IPR000403">
    <property type="entry name" value="PI3/4_kinase_cat_dom"/>
</dbReference>
<evidence type="ECO:0000259" key="2">
    <source>
        <dbReference type="PROSITE" id="PS51190"/>
    </source>
</evidence>
<gene>
    <name evidence="3" type="ORF">KIN20_011765</name>
</gene>
<dbReference type="SUPFAM" id="SSF56112">
    <property type="entry name" value="Protein kinase-like (PK-like)"/>
    <property type="match status" value="1"/>
</dbReference>
<dbReference type="InterPro" id="IPR011009">
    <property type="entry name" value="Kinase-like_dom_sf"/>
</dbReference>
<dbReference type="GO" id="GO:0000124">
    <property type="term" value="C:SAGA complex"/>
    <property type="evidence" value="ECO:0007669"/>
    <property type="project" value="TreeGrafter"/>
</dbReference>
<dbReference type="PANTHER" id="PTHR11139:SF1">
    <property type="entry name" value="TRANSFORMATION_TRANSCRIPTION DOMAIN-ASSOCIATED PROTEIN"/>
    <property type="match status" value="1"/>
</dbReference>
<evidence type="ECO:0000313" key="3">
    <source>
        <dbReference type="EMBL" id="KAJ1354748.1"/>
    </source>
</evidence>
<keyword evidence="4" id="KW-1185">Reference proteome</keyword>
<accession>A0AAD5QJY1</accession>
<evidence type="ECO:0000313" key="4">
    <source>
        <dbReference type="Proteomes" id="UP001196413"/>
    </source>
</evidence>
<dbReference type="AlphaFoldDB" id="A0AAD5QJY1"/>
<dbReference type="Proteomes" id="UP001196413">
    <property type="component" value="Unassembled WGS sequence"/>
</dbReference>
<dbReference type="SMART" id="SM00146">
    <property type="entry name" value="PI3Kc"/>
    <property type="match status" value="1"/>
</dbReference>
<dbReference type="GO" id="GO:0006355">
    <property type="term" value="P:regulation of DNA-templated transcription"/>
    <property type="evidence" value="ECO:0007669"/>
    <property type="project" value="TreeGrafter"/>
</dbReference>